<dbReference type="CDD" id="cd05931">
    <property type="entry name" value="FAAL"/>
    <property type="match status" value="1"/>
</dbReference>
<protein>
    <submittedName>
        <fullName evidence="7">Siderophore biosynthesis protein</fullName>
    </submittedName>
</protein>
<dbReference type="FunFam" id="3.40.50.12780:FF:000013">
    <property type="entry name" value="Long-chain-fatty-acid--AMP ligase FadD32"/>
    <property type="match status" value="1"/>
</dbReference>
<name>A0A546X9D3_RHIRH</name>
<dbReference type="PANTHER" id="PTHR22754">
    <property type="entry name" value="DISCO-INTERACTING PROTEIN 2 DIP2 -RELATED"/>
    <property type="match status" value="1"/>
</dbReference>
<dbReference type="EMBL" id="SGNY01000010">
    <property type="protein sequence ID" value="TRA97355.1"/>
    <property type="molecule type" value="Genomic_DNA"/>
</dbReference>
<evidence type="ECO:0000256" key="2">
    <source>
        <dbReference type="ARBA" id="ARBA00022450"/>
    </source>
</evidence>
<dbReference type="GO" id="GO:0070566">
    <property type="term" value="F:adenylyltransferase activity"/>
    <property type="evidence" value="ECO:0007669"/>
    <property type="project" value="TreeGrafter"/>
</dbReference>
<sequence>MQIIPMFARKPSGERDFITIIHRLEDIAADRPADEAFRFYPDDPGAVDESRSDGWTWGELNARVKIVSDEVSRTGLVGQGGRVLIVYPPGLAFIAAFLGCLHAGAVPVPVPAPRRNEGIHRWLHIAKDAGISGIVCAAELKELLEPLQRAVGHGFCLAPSGADPNIPLQDLTPSSSLPAVLDGSRIAFLQYTSGSTSDPKGVMVTHANLMANLRQISLAFHYGPEDRSATWLPHYHDMGLIDGILSPIFNGFPVSIMAPASFLRRPLRFLELATQNRATIIGGPNFAYEHCADRYSEEAAAQLDLSTVRIAYNGAEPVRPHTLRRFSALFADHGFRHEAFYCCYGQAEATLFLTGNAPSDPPQLRSFERETLAKQGTALPLPAGADEHDAIELAACGRPGADIEIVVMEPEENRLLDDGQVGELWIRGPNVTPGYWARAKASAESFDQKIAGEGGWRRTGDLGFRHDGQYFITGRLKDLIIIRGQNHHPEDIEQTAFSSHAALAQGRAGAFALDVDGEEQVGLVCELTRDGLRNLDAEAVLHAIRGAISRVHKLKLATIVLIRPSSLPRTPSGKVRRFACRQDLLNDNLKVVERWEAAPQASFTPVADPGAVVDWAQQLSRVDRSRHQALLRQWIREEVSWLSRLPAGTLPAANAGFFDLGLDSVALVGLAGTLERELGIRTQPTLFFEHATIDALVEHLCSDLLAPEVTTQVQETPAQNSRSDEAGEESDLSSELAALSSLLQAGTGRK</sequence>
<dbReference type="Gene3D" id="3.40.50.12780">
    <property type="entry name" value="N-terminal domain of ligase-like"/>
    <property type="match status" value="1"/>
</dbReference>
<organism evidence="7 8">
    <name type="scientific">Rhizobium rhizogenes</name>
    <name type="common">Agrobacterium rhizogenes</name>
    <dbReference type="NCBI Taxonomy" id="359"/>
    <lineage>
        <taxon>Bacteria</taxon>
        <taxon>Pseudomonadati</taxon>
        <taxon>Pseudomonadota</taxon>
        <taxon>Alphaproteobacteria</taxon>
        <taxon>Hyphomicrobiales</taxon>
        <taxon>Rhizobiaceae</taxon>
        <taxon>Rhizobium/Agrobacterium group</taxon>
        <taxon>Rhizobium</taxon>
    </lineage>
</organism>
<dbReference type="GO" id="GO:0005886">
    <property type="term" value="C:plasma membrane"/>
    <property type="evidence" value="ECO:0007669"/>
    <property type="project" value="TreeGrafter"/>
</dbReference>
<feature type="region of interest" description="Disordered" evidence="5">
    <location>
        <begin position="711"/>
        <end position="735"/>
    </location>
</feature>
<dbReference type="PROSITE" id="PS50075">
    <property type="entry name" value="CARRIER"/>
    <property type="match status" value="1"/>
</dbReference>
<dbReference type="Pfam" id="PF00550">
    <property type="entry name" value="PP-binding"/>
    <property type="match status" value="1"/>
</dbReference>
<dbReference type="InterPro" id="IPR020806">
    <property type="entry name" value="PKS_PP-bd"/>
</dbReference>
<dbReference type="SUPFAM" id="SSF47336">
    <property type="entry name" value="ACP-like"/>
    <property type="match status" value="1"/>
</dbReference>
<dbReference type="InterPro" id="IPR042099">
    <property type="entry name" value="ANL_N_sf"/>
</dbReference>
<dbReference type="Gene3D" id="3.30.300.30">
    <property type="match status" value="1"/>
</dbReference>
<accession>A0A546X9D3</accession>
<keyword evidence="4" id="KW-0436">Ligase</keyword>
<dbReference type="InterPro" id="IPR036736">
    <property type="entry name" value="ACP-like_sf"/>
</dbReference>
<comment type="similarity">
    <text evidence="1">Belongs to the ATP-dependent AMP-binding enzyme family.</text>
</comment>
<evidence type="ECO:0000256" key="5">
    <source>
        <dbReference type="SAM" id="MobiDB-lite"/>
    </source>
</evidence>
<dbReference type="InterPro" id="IPR000873">
    <property type="entry name" value="AMP-dep_synth/lig_dom"/>
</dbReference>
<proteinExistence type="inferred from homology"/>
<feature type="compositionally biased region" description="Polar residues" evidence="5">
    <location>
        <begin position="711"/>
        <end position="721"/>
    </location>
</feature>
<evidence type="ECO:0000256" key="1">
    <source>
        <dbReference type="ARBA" id="ARBA00006432"/>
    </source>
</evidence>
<keyword evidence="2" id="KW-0596">Phosphopantetheine</keyword>
<dbReference type="InterPro" id="IPR045851">
    <property type="entry name" value="AMP-bd_C_sf"/>
</dbReference>
<evidence type="ECO:0000256" key="4">
    <source>
        <dbReference type="ARBA" id="ARBA00022598"/>
    </source>
</evidence>
<dbReference type="PROSITE" id="PS00455">
    <property type="entry name" value="AMP_BINDING"/>
    <property type="match status" value="1"/>
</dbReference>
<dbReference type="OrthoDB" id="9803968at2"/>
<dbReference type="InterPro" id="IPR020845">
    <property type="entry name" value="AMP-binding_CS"/>
</dbReference>
<dbReference type="InterPro" id="IPR040097">
    <property type="entry name" value="FAAL/FAAC"/>
</dbReference>
<evidence type="ECO:0000313" key="8">
    <source>
        <dbReference type="Proteomes" id="UP000315434"/>
    </source>
</evidence>
<reference evidence="7 8" key="1">
    <citation type="journal article" date="2019" name="Appl. Microbiol. Biotechnol.">
        <title>Differential efficiency of wild type rhizogenic strains for rol gene transformation of plants.</title>
        <authorList>
            <person name="Desmet S."/>
            <person name="De Keyser E."/>
            <person name="Van Vaerenbergh J."/>
            <person name="Baeyen S."/>
            <person name="Van Huylenbroeck J."/>
            <person name="Geelen D."/>
            <person name="Dhooghe E."/>
        </authorList>
    </citation>
    <scope>NUCLEOTIDE SEQUENCE [LARGE SCALE GENOMIC DNA]</scope>
    <source>
        <strain evidence="7 8">GBBC3284</strain>
    </source>
</reference>
<keyword evidence="3" id="KW-0597">Phosphoprotein</keyword>
<comment type="caution">
    <text evidence="7">The sequence shown here is derived from an EMBL/GenBank/DDBJ whole genome shotgun (WGS) entry which is preliminary data.</text>
</comment>
<dbReference type="Gene3D" id="1.10.1200.10">
    <property type="entry name" value="ACP-like"/>
    <property type="match status" value="1"/>
</dbReference>
<evidence type="ECO:0000313" key="7">
    <source>
        <dbReference type="EMBL" id="TRA97355.1"/>
    </source>
</evidence>
<dbReference type="GO" id="GO:0016874">
    <property type="term" value="F:ligase activity"/>
    <property type="evidence" value="ECO:0007669"/>
    <property type="project" value="UniProtKB-KW"/>
</dbReference>
<dbReference type="PROSITE" id="PS00012">
    <property type="entry name" value="PHOSPHOPANTETHEINE"/>
    <property type="match status" value="1"/>
</dbReference>
<dbReference type="SMART" id="SM00823">
    <property type="entry name" value="PKS_PP"/>
    <property type="match status" value="1"/>
</dbReference>
<dbReference type="GO" id="GO:0006633">
    <property type="term" value="P:fatty acid biosynthetic process"/>
    <property type="evidence" value="ECO:0007669"/>
    <property type="project" value="TreeGrafter"/>
</dbReference>
<dbReference type="GO" id="GO:0071766">
    <property type="term" value="P:Actinobacterium-type cell wall biogenesis"/>
    <property type="evidence" value="ECO:0007669"/>
    <property type="project" value="UniProtKB-ARBA"/>
</dbReference>
<dbReference type="Proteomes" id="UP000315434">
    <property type="component" value="Unassembled WGS sequence"/>
</dbReference>
<dbReference type="InterPro" id="IPR009081">
    <property type="entry name" value="PP-bd_ACP"/>
</dbReference>
<dbReference type="AlphaFoldDB" id="A0A546X9D3"/>
<dbReference type="InterPro" id="IPR006162">
    <property type="entry name" value="Ppantetheine_attach_site"/>
</dbReference>
<dbReference type="SUPFAM" id="SSF56801">
    <property type="entry name" value="Acetyl-CoA synthetase-like"/>
    <property type="match status" value="1"/>
</dbReference>
<gene>
    <name evidence="7" type="ORF">EXN68_23285</name>
</gene>
<dbReference type="PANTHER" id="PTHR22754:SF32">
    <property type="entry name" value="DISCO-INTERACTING PROTEIN 2"/>
    <property type="match status" value="1"/>
</dbReference>
<feature type="domain" description="Carrier" evidence="6">
    <location>
        <begin position="629"/>
        <end position="704"/>
    </location>
</feature>
<dbReference type="Pfam" id="PF00501">
    <property type="entry name" value="AMP-binding"/>
    <property type="match status" value="1"/>
</dbReference>
<evidence type="ECO:0000259" key="6">
    <source>
        <dbReference type="PROSITE" id="PS50075"/>
    </source>
</evidence>
<evidence type="ECO:0000256" key="3">
    <source>
        <dbReference type="ARBA" id="ARBA00022553"/>
    </source>
</evidence>
<dbReference type="GO" id="GO:0031177">
    <property type="term" value="F:phosphopantetheine binding"/>
    <property type="evidence" value="ECO:0007669"/>
    <property type="project" value="InterPro"/>
</dbReference>